<gene>
    <name evidence="3" type="ORF">BLA60_22270</name>
</gene>
<dbReference type="InterPro" id="IPR014529">
    <property type="entry name" value="UCP026631"/>
</dbReference>
<feature type="domain" description="YdbS-like PH" evidence="2">
    <location>
        <begin position="413"/>
        <end position="488"/>
    </location>
</feature>
<dbReference type="Proteomes" id="UP000185696">
    <property type="component" value="Unassembled WGS sequence"/>
</dbReference>
<dbReference type="InterPro" id="IPR005182">
    <property type="entry name" value="YdbS-like_PH"/>
</dbReference>
<dbReference type="PANTHER" id="PTHR34473:SF3">
    <property type="entry name" value="TRANSMEMBRANE PROTEIN-RELATED"/>
    <property type="match status" value="1"/>
</dbReference>
<reference evidence="3 4" key="1">
    <citation type="submission" date="2016-12" db="EMBL/GenBank/DDBJ databases">
        <title>The draft genome sequence of Actinophytocola xinjiangensis.</title>
        <authorList>
            <person name="Wang W."/>
            <person name="Yuan L."/>
        </authorList>
    </citation>
    <scope>NUCLEOTIDE SEQUENCE [LARGE SCALE GENOMIC DNA]</scope>
    <source>
        <strain evidence="3 4">CGMCC 4.4663</strain>
    </source>
</reference>
<dbReference type="OrthoDB" id="4121259at2"/>
<feature type="transmembrane region" description="Helical" evidence="1">
    <location>
        <begin position="47"/>
        <end position="71"/>
    </location>
</feature>
<name>A0A7Z0WMU8_9PSEU</name>
<evidence type="ECO:0000313" key="4">
    <source>
        <dbReference type="Proteomes" id="UP000185696"/>
    </source>
</evidence>
<comment type="caution">
    <text evidence="3">The sequence shown here is derived from an EMBL/GenBank/DDBJ whole genome shotgun (WGS) entry which is preliminary data.</text>
</comment>
<evidence type="ECO:0000256" key="1">
    <source>
        <dbReference type="SAM" id="Phobius"/>
    </source>
</evidence>
<dbReference type="PIRSF" id="PIRSF026631">
    <property type="entry name" value="UCP026631"/>
    <property type="match status" value="1"/>
</dbReference>
<dbReference type="Pfam" id="PF03703">
    <property type="entry name" value="bPH_2"/>
    <property type="match status" value="2"/>
</dbReference>
<organism evidence="3 4">
    <name type="scientific">Actinophytocola xinjiangensis</name>
    <dbReference type="NCBI Taxonomy" id="485602"/>
    <lineage>
        <taxon>Bacteria</taxon>
        <taxon>Bacillati</taxon>
        <taxon>Actinomycetota</taxon>
        <taxon>Actinomycetes</taxon>
        <taxon>Pseudonocardiales</taxon>
        <taxon>Pseudonocardiaceae</taxon>
    </lineage>
</organism>
<feature type="transmembrane region" description="Helical" evidence="1">
    <location>
        <begin position="184"/>
        <end position="206"/>
    </location>
</feature>
<feature type="domain" description="YdbS-like PH" evidence="2">
    <location>
        <begin position="73"/>
        <end position="141"/>
    </location>
</feature>
<proteinExistence type="predicted"/>
<dbReference type="EMBL" id="MSIF01000011">
    <property type="protein sequence ID" value="OLF08740.1"/>
    <property type="molecule type" value="Genomic_DNA"/>
</dbReference>
<evidence type="ECO:0000259" key="2">
    <source>
        <dbReference type="Pfam" id="PF03703"/>
    </source>
</evidence>
<feature type="transmembrane region" description="Helical" evidence="1">
    <location>
        <begin position="226"/>
        <end position="252"/>
    </location>
</feature>
<keyword evidence="1" id="KW-1133">Transmembrane helix</keyword>
<feature type="transmembrane region" description="Helical" evidence="1">
    <location>
        <begin position="392"/>
        <end position="410"/>
    </location>
</feature>
<keyword evidence="4" id="KW-1185">Reference proteome</keyword>
<dbReference type="AlphaFoldDB" id="A0A7Z0WMU8"/>
<feature type="transmembrane region" description="Helical" evidence="1">
    <location>
        <begin position="20"/>
        <end position="41"/>
    </location>
</feature>
<keyword evidence="1" id="KW-0472">Membrane</keyword>
<sequence length="504" mass="54326">MRGGVVSGAWERLDRRTVAVSALTVGGIAVGIAAPIVWGFVRRDGPVGLVAAIAGGGVLVLAGLVALADWLRWRHSSYRVTDERVELRYAWVVHTLRSIPRDRVRTVDLMANPLLRMFGLTKVKVGTGQQVTGQRSHLVLDPVTRVRAEQLRRELLDRAPAGAPPVAEAEPPALATLDWSWIRYAPVAVTTPILGTAAFGAVMQVADWAGVQNSVISTVGDVFAEVSVPVLVAALVAIGLLIGVVGSLGVFVEMWWRYRLTRDRGNLQVRRGLFTTRSLSLEQRRLRGVDLFEPFGARLMGAARVDVVATGLKEWSERDSSDPQTLLPAAPMAVARRVAATVLGDDPLSTVDIKGHPVAARTRRLWWATYAVVGVGGVLAVLGLLLTVVLVHLAWISVVVLTPVAVLLALDDYRNLGHGLTDGYLVTRFGPGSRHTVALQRGGIIGWTVRRSPFQRRAGLVTIAATTAAKGGQYQVRDLAEQDGLRLAEAAVPGLLTPFLEPRR</sequence>
<evidence type="ECO:0000313" key="3">
    <source>
        <dbReference type="EMBL" id="OLF08740.1"/>
    </source>
</evidence>
<accession>A0A7Z0WMU8</accession>
<dbReference type="PANTHER" id="PTHR34473">
    <property type="entry name" value="UPF0699 TRANSMEMBRANE PROTEIN YDBS"/>
    <property type="match status" value="1"/>
</dbReference>
<keyword evidence="1" id="KW-0812">Transmembrane</keyword>
<feature type="transmembrane region" description="Helical" evidence="1">
    <location>
        <begin position="365"/>
        <end position="386"/>
    </location>
</feature>
<protein>
    <recommendedName>
        <fullName evidence="2">YdbS-like PH domain-containing protein</fullName>
    </recommendedName>
</protein>